<name>A0A6J8EAX0_MYTCO</name>
<dbReference type="OrthoDB" id="6063244at2759"/>
<sequence>MNYLQILVQEPAAVFAEFVALDEDCADVYPNHPTYLLLAFTPGDLDGQSSTVKFWLASRSTEEKALGASRSIGLGWKDYDQEFRLKKARNPAMSWATVDQELWLLYIHSVQSNTPSPRVYMVNTKRKYCEFNNKGACMLPQYRYLHKCLIVTALDKDFDHLAKTATQNLQIYYASYNGIMYPLSFCFPWPASDIFWKQ</sequence>
<dbReference type="AlphaFoldDB" id="A0A6J8EAX0"/>
<evidence type="ECO:0000313" key="2">
    <source>
        <dbReference type="Proteomes" id="UP000507470"/>
    </source>
</evidence>
<gene>
    <name evidence="1" type="ORF">MCOR_49330</name>
</gene>
<keyword evidence="2" id="KW-1185">Reference proteome</keyword>
<reference evidence="1 2" key="1">
    <citation type="submission" date="2020-06" db="EMBL/GenBank/DDBJ databases">
        <authorList>
            <person name="Li R."/>
            <person name="Bekaert M."/>
        </authorList>
    </citation>
    <scope>NUCLEOTIDE SEQUENCE [LARGE SCALE GENOMIC DNA]</scope>
    <source>
        <strain evidence="2">wild</strain>
    </source>
</reference>
<dbReference type="Proteomes" id="UP000507470">
    <property type="component" value="Unassembled WGS sequence"/>
</dbReference>
<evidence type="ECO:0000313" key="1">
    <source>
        <dbReference type="EMBL" id="CAC5416742.1"/>
    </source>
</evidence>
<organism evidence="1 2">
    <name type="scientific">Mytilus coruscus</name>
    <name type="common">Sea mussel</name>
    <dbReference type="NCBI Taxonomy" id="42192"/>
    <lineage>
        <taxon>Eukaryota</taxon>
        <taxon>Metazoa</taxon>
        <taxon>Spiralia</taxon>
        <taxon>Lophotrochozoa</taxon>
        <taxon>Mollusca</taxon>
        <taxon>Bivalvia</taxon>
        <taxon>Autobranchia</taxon>
        <taxon>Pteriomorphia</taxon>
        <taxon>Mytilida</taxon>
        <taxon>Mytiloidea</taxon>
        <taxon>Mytilidae</taxon>
        <taxon>Mytilinae</taxon>
        <taxon>Mytilus</taxon>
    </lineage>
</organism>
<dbReference type="EMBL" id="CACVKT020008681">
    <property type="protein sequence ID" value="CAC5416742.1"/>
    <property type="molecule type" value="Genomic_DNA"/>
</dbReference>
<accession>A0A6J8EAX0</accession>
<proteinExistence type="predicted"/>
<protein>
    <submittedName>
        <fullName evidence="1">Uncharacterized protein</fullName>
    </submittedName>
</protein>